<dbReference type="InterPro" id="IPR051906">
    <property type="entry name" value="TolC-like"/>
</dbReference>
<evidence type="ECO:0000256" key="6">
    <source>
        <dbReference type="ARBA" id="ARBA00023136"/>
    </source>
</evidence>
<feature type="signal peptide" evidence="8">
    <location>
        <begin position="1"/>
        <end position="34"/>
    </location>
</feature>
<keyword evidence="5" id="KW-0812">Transmembrane</keyword>
<organism evidence="9 10">
    <name type="scientific">Rhodocista pekingensis</name>
    <dbReference type="NCBI Taxonomy" id="201185"/>
    <lineage>
        <taxon>Bacteria</taxon>
        <taxon>Pseudomonadati</taxon>
        <taxon>Pseudomonadota</taxon>
        <taxon>Alphaproteobacteria</taxon>
        <taxon>Rhodospirillales</taxon>
        <taxon>Azospirillaceae</taxon>
        <taxon>Rhodocista</taxon>
    </lineage>
</organism>
<comment type="subcellular location">
    <subcellularLocation>
        <location evidence="1">Cell outer membrane</location>
    </subcellularLocation>
</comment>
<dbReference type="RefSeq" id="WP_377356152.1">
    <property type="nucleotide sequence ID" value="NZ_JBHTCM010000004.1"/>
</dbReference>
<dbReference type="NCBIfam" id="TIGR01844">
    <property type="entry name" value="type_I_sec_TolC"/>
    <property type="match status" value="1"/>
</dbReference>
<dbReference type="SUPFAM" id="SSF56954">
    <property type="entry name" value="Outer membrane efflux proteins (OEP)"/>
    <property type="match status" value="1"/>
</dbReference>
<dbReference type="Gene3D" id="1.20.1600.10">
    <property type="entry name" value="Outer membrane efflux proteins (OEP)"/>
    <property type="match status" value="1"/>
</dbReference>
<keyword evidence="10" id="KW-1185">Reference proteome</keyword>
<comment type="similarity">
    <text evidence="2">Belongs to the outer membrane factor (OMF) (TC 1.B.17) family.</text>
</comment>
<dbReference type="InterPro" id="IPR003423">
    <property type="entry name" value="OMP_efflux"/>
</dbReference>
<comment type="caution">
    <text evidence="9">The sequence shown here is derived from an EMBL/GenBank/DDBJ whole genome shotgun (WGS) entry which is preliminary data.</text>
</comment>
<protein>
    <submittedName>
        <fullName evidence="9">TolC family outer membrane protein</fullName>
    </submittedName>
</protein>
<keyword evidence="7" id="KW-0998">Cell outer membrane</keyword>
<evidence type="ECO:0000256" key="5">
    <source>
        <dbReference type="ARBA" id="ARBA00022692"/>
    </source>
</evidence>
<dbReference type="EMBL" id="JBHTCM010000004">
    <property type="protein sequence ID" value="MFC7332013.1"/>
    <property type="molecule type" value="Genomic_DNA"/>
</dbReference>
<dbReference type="PANTHER" id="PTHR30026">
    <property type="entry name" value="OUTER MEMBRANE PROTEIN TOLC"/>
    <property type="match status" value="1"/>
</dbReference>
<keyword evidence="3" id="KW-0813">Transport</keyword>
<dbReference type="Pfam" id="PF02321">
    <property type="entry name" value="OEP"/>
    <property type="match status" value="2"/>
</dbReference>
<keyword evidence="8" id="KW-0732">Signal</keyword>
<dbReference type="Proteomes" id="UP001596456">
    <property type="component" value="Unassembled WGS sequence"/>
</dbReference>
<reference evidence="10" key="1">
    <citation type="journal article" date="2019" name="Int. J. Syst. Evol. Microbiol.">
        <title>The Global Catalogue of Microorganisms (GCM) 10K type strain sequencing project: providing services to taxonomists for standard genome sequencing and annotation.</title>
        <authorList>
            <consortium name="The Broad Institute Genomics Platform"/>
            <consortium name="The Broad Institute Genome Sequencing Center for Infectious Disease"/>
            <person name="Wu L."/>
            <person name="Ma J."/>
        </authorList>
    </citation>
    <scope>NUCLEOTIDE SEQUENCE [LARGE SCALE GENOMIC DNA]</scope>
    <source>
        <strain evidence="10">CGMCC 1.16275</strain>
    </source>
</reference>
<evidence type="ECO:0000313" key="10">
    <source>
        <dbReference type="Proteomes" id="UP001596456"/>
    </source>
</evidence>
<evidence type="ECO:0000256" key="3">
    <source>
        <dbReference type="ARBA" id="ARBA00022448"/>
    </source>
</evidence>
<gene>
    <name evidence="9" type="ORF">ACFQPS_02470</name>
</gene>
<accession>A0ABW2KQ29</accession>
<dbReference type="PANTHER" id="PTHR30026:SF22">
    <property type="entry name" value="OUTER MEMBRANE EFFLUX PROTEIN"/>
    <property type="match status" value="1"/>
</dbReference>
<evidence type="ECO:0000313" key="9">
    <source>
        <dbReference type="EMBL" id="MFC7332013.1"/>
    </source>
</evidence>
<proteinExistence type="inferred from homology"/>
<keyword evidence="4" id="KW-1134">Transmembrane beta strand</keyword>
<evidence type="ECO:0000256" key="8">
    <source>
        <dbReference type="SAM" id="SignalP"/>
    </source>
</evidence>
<evidence type="ECO:0000256" key="2">
    <source>
        <dbReference type="ARBA" id="ARBA00007613"/>
    </source>
</evidence>
<evidence type="ECO:0000256" key="7">
    <source>
        <dbReference type="ARBA" id="ARBA00023237"/>
    </source>
</evidence>
<feature type="chain" id="PRO_5046007500" evidence="8">
    <location>
        <begin position="35"/>
        <end position="458"/>
    </location>
</feature>
<dbReference type="InterPro" id="IPR010130">
    <property type="entry name" value="T1SS_OMP_TolC"/>
</dbReference>
<sequence>MDAKSLRNRLRRALSGTLPALALAAGLGATPAAAQSLQEALAQAYQSNPTLDAERAALRATDEQVPYARSGFLPNVTATGEAGRVRNEQGPDVVAISPRSVDVTVTQPLYRGGRTVAAVNRAENLVQAQRASLVATEQSVLLDAATAYLDVVRDQAVLDLTVNNEQVLRRQLEAAQDRFRVGEITRTDVSQSESRLARSTSDRIQAEGLLNASRAQFARLIGAPPARLVQPTVTVALPKTLQETIALGEQNNPNVIAARFNQQASEDNIDLVRGELLPSVSVAGTLSKNWDQSQLVDESEQASIVARVTVPIYEGGATTARVREAKQVANQRRIQIEETSRAARETAIRAWEALVTARASILSRQEQVRSADIALEGVRQEATVGSRTVLDVLDAEQELLNARVELVRSQRDELVAVFQVLAATGQLTAGRLGLPVATYDFQAHYDKVRGKLWGTSID</sequence>
<name>A0ABW2KQ29_9PROT</name>
<keyword evidence="6" id="KW-0472">Membrane</keyword>
<evidence type="ECO:0000256" key="1">
    <source>
        <dbReference type="ARBA" id="ARBA00004442"/>
    </source>
</evidence>
<evidence type="ECO:0000256" key="4">
    <source>
        <dbReference type="ARBA" id="ARBA00022452"/>
    </source>
</evidence>